<dbReference type="RefSeq" id="WP_378207387.1">
    <property type="nucleotide sequence ID" value="NZ_JBHMBK010000068.1"/>
</dbReference>
<dbReference type="EMBL" id="JBHMBK010000068">
    <property type="protein sequence ID" value="MFB9691033.1"/>
    <property type="molecule type" value="Genomic_DNA"/>
</dbReference>
<accession>A0ABV5UI22</accession>
<name>A0ABV5UI22_9PSEU</name>
<evidence type="ECO:0000313" key="1">
    <source>
        <dbReference type="EMBL" id="MFB9691033.1"/>
    </source>
</evidence>
<sequence>MERPDNVLGAFDLQMRSIPARVQDEAVTRMTICSANTQYQCTLSPIQSTCTQPTCTDTCCYQHSRVC</sequence>
<dbReference type="Proteomes" id="UP001589535">
    <property type="component" value="Unassembled WGS sequence"/>
</dbReference>
<protein>
    <submittedName>
        <fullName evidence="1">Uncharacterized protein</fullName>
    </submittedName>
</protein>
<comment type="caution">
    <text evidence="1">The sequence shown here is derived from an EMBL/GenBank/DDBJ whole genome shotgun (WGS) entry which is preliminary data.</text>
</comment>
<gene>
    <name evidence="1" type="ORF">ACFFTO_43255</name>
</gene>
<reference evidence="1 2" key="1">
    <citation type="submission" date="2024-09" db="EMBL/GenBank/DDBJ databases">
        <authorList>
            <person name="Sun Q."/>
            <person name="Mori K."/>
        </authorList>
    </citation>
    <scope>NUCLEOTIDE SEQUENCE [LARGE SCALE GENOMIC DNA]</scope>
    <source>
        <strain evidence="1 2">JCM 13852</strain>
    </source>
</reference>
<organism evidence="1 2">
    <name type="scientific">Amycolatopsis plumensis</name>
    <dbReference type="NCBI Taxonomy" id="236508"/>
    <lineage>
        <taxon>Bacteria</taxon>
        <taxon>Bacillati</taxon>
        <taxon>Actinomycetota</taxon>
        <taxon>Actinomycetes</taxon>
        <taxon>Pseudonocardiales</taxon>
        <taxon>Pseudonocardiaceae</taxon>
        <taxon>Amycolatopsis</taxon>
    </lineage>
</organism>
<keyword evidence="2" id="KW-1185">Reference proteome</keyword>
<evidence type="ECO:0000313" key="2">
    <source>
        <dbReference type="Proteomes" id="UP001589535"/>
    </source>
</evidence>
<proteinExistence type="predicted"/>